<dbReference type="Gene3D" id="1.10.510.10">
    <property type="entry name" value="Transferase(Phosphotransferase) domain 1"/>
    <property type="match status" value="1"/>
</dbReference>
<evidence type="ECO:0000313" key="7">
    <source>
        <dbReference type="EMBL" id="RRR76355.1"/>
    </source>
</evidence>
<dbReference type="InterPro" id="IPR000719">
    <property type="entry name" value="Prot_kinase_dom"/>
</dbReference>
<evidence type="ECO:0000256" key="4">
    <source>
        <dbReference type="ARBA" id="ARBA00022777"/>
    </source>
</evidence>
<feature type="domain" description="Protein kinase" evidence="6">
    <location>
        <begin position="39"/>
        <end position="316"/>
    </location>
</feature>
<dbReference type="AlphaFoldDB" id="A0A426U855"/>
<keyword evidence="5" id="KW-0067">ATP-binding</keyword>
<comment type="caution">
    <text evidence="7">The sequence shown here is derived from an EMBL/GenBank/DDBJ whole genome shotgun (WGS) entry which is preliminary data.</text>
</comment>
<dbReference type="PROSITE" id="PS00109">
    <property type="entry name" value="PROTEIN_KINASE_TYR"/>
    <property type="match status" value="1"/>
</dbReference>
<evidence type="ECO:0000313" key="8">
    <source>
        <dbReference type="Proteomes" id="UP000280307"/>
    </source>
</evidence>
<evidence type="ECO:0000256" key="1">
    <source>
        <dbReference type="ARBA" id="ARBA00012513"/>
    </source>
</evidence>
<dbReference type="InterPro" id="IPR011009">
    <property type="entry name" value="Kinase-like_dom_sf"/>
</dbReference>
<dbReference type="Pfam" id="PF00069">
    <property type="entry name" value="Pkinase"/>
    <property type="match status" value="1"/>
</dbReference>
<dbReference type="SMART" id="SM00220">
    <property type="entry name" value="S_TKc"/>
    <property type="match status" value="1"/>
</dbReference>
<dbReference type="InterPro" id="IPR008266">
    <property type="entry name" value="Tyr_kinase_AS"/>
</dbReference>
<proteinExistence type="predicted"/>
<keyword evidence="4" id="KW-0418">Kinase</keyword>
<dbReference type="PANTHER" id="PTHR43289:SF6">
    <property type="entry name" value="SERINE_THREONINE-PROTEIN KINASE NEKL-3"/>
    <property type="match status" value="1"/>
</dbReference>
<keyword evidence="3" id="KW-0547">Nucleotide-binding</keyword>
<protein>
    <recommendedName>
        <fullName evidence="1">non-specific serine/threonine protein kinase</fullName>
        <ecNumber evidence="1">2.7.11.1</ecNumber>
    </recommendedName>
</protein>
<accession>A0A426U855</accession>
<dbReference type="PROSITE" id="PS50011">
    <property type="entry name" value="PROTEIN_KINASE_DOM"/>
    <property type="match status" value="1"/>
</dbReference>
<name>A0A426U855_9CHLR</name>
<evidence type="ECO:0000256" key="2">
    <source>
        <dbReference type="ARBA" id="ARBA00022679"/>
    </source>
</evidence>
<keyword evidence="2" id="KW-0808">Transferase</keyword>
<dbReference type="Proteomes" id="UP000280307">
    <property type="component" value="Unassembled WGS sequence"/>
</dbReference>
<dbReference type="Gene3D" id="3.30.200.20">
    <property type="entry name" value="Phosphorylase Kinase, domain 1"/>
    <property type="match status" value="1"/>
</dbReference>
<dbReference type="SUPFAM" id="SSF56112">
    <property type="entry name" value="Protein kinase-like (PK-like)"/>
    <property type="match status" value="1"/>
</dbReference>
<sequence>MGFRHVVRIEILRCSQRTKHSRCYIIMAHFPPGTALGGFELLAHLGTGGQGTVYLARPWDDHALRRHLIGRWLRTGHQRGQLMANHAADWNLAAIKVAHPDAMAALHDEHSHLLGQATLHPHLTALYGRRYTSSLRDLGLAQVDGQTCLYLALVYETGMPLHLWLAHHPGPCSLAWAISLGLQVASALEHVHQCGLIHHDLRPANLMVRSTASGQPHVVLIDFGAVESIARPRRRALYGVPHLLPPERQGPHPGPATPHVDIYALGRLLQLLTAGHPLTPDLSALLSDATRPVLRERVAALPSMKDFRERLLAVRQ</sequence>
<gene>
    <name evidence="7" type="ORF">EI684_03145</name>
</gene>
<evidence type="ECO:0000259" key="6">
    <source>
        <dbReference type="PROSITE" id="PS50011"/>
    </source>
</evidence>
<dbReference type="PANTHER" id="PTHR43289">
    <property type="entry name" value="MITOGEN-ACTIVATED PROTEIN KINASE KINASE KINASE 20-RELATED"/>
    <property type="match status" value="1"/>
</dbReference>
<dbReference type="GO" id="GO:0005524">
    <property type="term" value="F:ATP binding"/>
    <property type="evidence" value="ECO:0007669"/>
    <property type="project" value="UniProtKB-KW"/>
</dbReference>
<organism evidence="7 8">
    <name type="scientific">Candidatus Viridilinea halotolerans</name>
    <dbReference type="NCBI Taxonomy" id="2491704"/>
    <lineage>
        <taxon>Bacteria</taxon>
        <taxon>Bacillati</taxon>
        <taxon>Chloroflexota</taxon>
        <taxon>Chloroflexia</taxon>
        <taxon>Chloroflexales</taxon>
        <taxon>Chloroflexineae</taxon>
        <taxon>Oscillochloridaceae</taxon>
        <taxon>Candidatus Viridilinea</taxon>
    </lineage>
</organism>
<dbReference type="EC" id="2.7.11.1" evidence="1"/>
<dbReference type="EMBL" id="RSAS01000124">
    <property type="protein sequence ID" value="RRR76355.1"/>
    <property type="molecule type" value="Genomic_DNA"/>
</dbReference>
<reference evidence="7 8" key="1">
    <citation type="submission" date="2018-12" db="EMBL/GenBank/DDBJ databases">
        <title>Genome Sequence of Candidatus Viridilinea halotolerans isolated from saline sulfide-rich spring.</title>
        <authorList>
            <person name="Grouzdev D.S."/>
            <person name="Burganskaya E.I."/>
            <person name="Krutkina M.S."/>
            <person name="Sukhacheva M.V."/>
            <person name="Gorlenko V.M."/>
        </authorList>
    </citation>
    <scope>NUCLEOTIDE SEQUENCE [LARGE SCALE GENOMIC DNA]</scope>
    <source>
        <strain evidence="7">Chok-6</strain>
    </source>
</reference>
<dbReference type="GO" id="GO:0004674">
    <property type="term" value="F:protein serine/threonine kinase activity"/>
    <property type="evidence" value="ECO:0007669"/>
    <property type="project" value="UniProtKB-EC"/>
</dbReference>
<evidence type="ECO:0000256" key="5">
    <source>
        <dbReference type="ARBA" id="ARBA00022840"/>
    </source>
</evidence>
<evidence type="ECO:0000256" key="3">
    <source>
        <dbReference type="ARBA" id="ARBA00022741"/>
    </source>
</evidence>